<dbReference type="Gene3D" id="2.60.120.920">
    <property type="match status" value="1"/>
</dbReference>
<reference evidence="3 4" key="1">
    <citation type="submission" date="2018-06" db="EMBL/GenBank/DDBJ databases">
        <title>Comparative genomics reveals the genomic features of Rhizophagus irregularis, R. cerebriforme, R. diaphanum and Gigaspora rosea, and their symbiotic lifestyle signature.</title>
        <authorList>
            <person name="Morin E."/>
            <person name="San Clemente H."/>
            <person name="Chen E.C.H."/>
            <person name="De La Providencia I."/>
            <person name="Hainaut M."/>
            <person name="Kuo A."/>
            <person name="Kohler A."/>
            <person name="Murat C."/>
            <person name="Tang N."/>
            <person name="Roy S."/>
            <person name="Loubradou J."/>
            <person name="Henrissat B."/>
            <person name="Grigoriev I.V."/>
            <person name="Corradi N."/>
            <person name="Roux C."/>
            <person name="Martin F.M."/>
        </authorList>
    </citation>
    <scope>NUCLEOTIDE SEQUENCE [LARGE SCALE GENOMIC DNA]</scope>
    <source>
        <strain evidence="3 4">DAOM 194757</strain>
    </source>
</reference>
<dbReference type="InterPro" id="IPR013320">
    <property type="entry name" value="ConA-like_dom_sf"/>
</dbReference>
<accession>A0A397V9P8</accession>
<evidence type="ECO:0000259" key="2">
    <source>
        <dbReference type="PROSITE" id="PS50188"/>
    </source>
</evidence>
<evidence type="ECO:0000256" key="1">
    <source>
        <dbReference type="PROSITE-ProRule" id="PRU00339"/>
    </source>
</evidence>
<dbReference type="PROSITE" id="PS50188">
    <property type="entry name" value="B302_SPRY"/>
    <property type="match status" value="1"/>
</dbReference>
<feature type="repeat" description="TPR" evidence="1">
    <location>
        <begin position="202"/>
        <end position="235"/>
    </location>
</feature>
<dbReference type="SUPFAM" id="SSF48452">
    <property type="entry name" value="TPR-like"/>
    <property type="match status" value="1"/>
</dbReference>
<gene>
    <name evidence="3" type="ORF">C2G38_2142960</name>
</gene>
<dbReference type="SMART" id="SM00449">
    <property type="entry name" value="SPRY"/>
    <property type="match status" value="1"/>
</dbReference>
<keyword evidence="3" id="KW-0430">Lectin</keyword>
<comment type="caution">
    <text evidence="3">The sequence shown here is derived from an EMBL/GenBank/DDBJ whole genome shotgun (WGS) entry which is preliminary data.</text>
</comment>
<evidence type="ECO:0000313" key="3">
    <source>
        <dbReference type="EMBL" id="RIB16693.1"/>
    </source>
</evidence>
<dbReference type="InterPro" id="IPR001870">
    <property type="entry name" value="B30.2/SPRY"/>
</dbReference>
<keyword evidence="4" id="KW-1185">Reference proteome</keyword>
<dbReference type="GO" id="GO:0030246">
    <property type="term" value="F:carbohydrate binding"/>
    <property type="evidence" value="ECO:0007669"/>
    <property type="project" value="UniProtKB-KW"/>
</dbReference>
<dbReference type="EMBL" id="QKWP01000656">
    <property type="protein sequence ID" value="RIB16693.1"/>
    <property type="molecule type" value="Genomic_DNA"/>
</dbReference>
<dbReference type="InterPro" id="IPR050618">
    <property type="entry name" value="Ubq-SigPath_Reg"/>
</dbReference>
<dbReference type="InterPro" id="IPR043136">
    <property type="entry name" value="B30.2/SPRY_sf"/>
</dbReference>
<dbReference type="OrthoDB" id="25503at2759"/>
<protein>
    <submittedName>
        <fullName evidence="3">Concanavalin A-like lectin/glucanase domain-containing protein</fullName>
    </submittedName>
</protein>
<dbReference type="SUPFAM" id="SSF49899">
    <property type="entry name" value="Concanavalin A-like lectins/glucanases"/>
    <property type="match status" value="1"/>
</dbReference>
<dbReference type="InterPro" id="IPR011990">
    <property type="entry name" value="TPR-like_helical_dom_sf"/>
</dbReference>
<evidence type="ECO:0000313" key="4">
    <source>
        <dbReference type="Proteomes" id="UP000266673"/>
    </source>
</evidence>
<keyword evidence="1" id="KW-0802">TPR repeat</keyword>
<dbReference type="Proteomes" id="UP000266673">
    <property type="component" value="Unassembled WGS sequence"/>
</dbReference>
<dbReference type="AlphaFoldDB" id="A0A397V9P8"/>
<sequence>MHYHDANNVLISLLNSKLFLLTDWLKYILSLRIIAIGFCTKSAELNKLPGCGKDSWGYHSDDGNFFDCSEIEEPYGPTFKTGDTIGCCLDFRNNTVFYTKNGINLGIVFRDLKYNELHEKKDKKDLENDLYYLCIGIRPKNGPIFIEANFGHKEFKYSAITDNDIDNDQLKEKWIKALEQCDSEDKDMIEVIKSLGINQNNTFALRYSAKAYFIIGKYDKTLKLLTELLENEPDNASALRYRGEPYLILNKYVESSVDVNKLLEINKDDEWALKASNEVDRR</sequence>
<dbReference type="PANTHER" id="PTHR12864">
    <property type="entry name" value="RAN BINDING PROTEIN 9-RELATED"/>
    <property type="match status" value="1"/>
</dbReference>
<dbReference type="Pfam" id="PF00622">
    <property type="entry name" value="SPRY"/>
    <property type="match status" value="1"/>
</dbReference>
<dbReference type="Gene3D" id="1.25.40.10">
    <property type="entry name" value="Tetratricopeptide repeat domain"/>
    <property type="match status" value="1"/>
</dbReference>
<organism evidence="3 4">
    <name type="scientific">Gigaspora rosea</name>
    <dbReference type="NCBI Taxonomy" id="44941"/>
    <lineage>
        <taxon>Eukaryota</taxon>
        <taxon>Fungi</taxon>
        <taxon>Fungi incertae sedis</taxon>
        <taxon>Mucoromycota</taxon>
        <taxon>Glomeromycotina</taxon>
        <taxon>Glomeromycetes</taxon>
        <taxon>Diversisporales</taxon>
        <taxon>Gigasporaceae</taxon>
        <taxon>Gigaspora</taxon>
    </lineage>
</organism>
<dbReference type="InterPro" id="IPR003877">
    <property type="entry name" value="SPRY_dom"/>
</dbReference>
<dbReference type="PROSITE" id="PS50005">
    <property type="entry name" value="TPR"/>
    <property type="match status" value="1"/>
</dbReference>
<dbReference type="InterPro" id="IPR019734">
    <property type="entry name" value="TPR_rpt"/>
</dbReference>
<proteinExistence type="predicted"/>
<feature type="domain" description="B30.2/SPRY" evidence="2">
    <location>
        <begin position="1"/>
        <end position="155"/>
    </location>
</feature>
<name>A0A397V9P8_9GLOM</name>